<dbReference type="OrthoDB" id="2408987at2759"/>
<sequence length="1026" mass="120500">MKYKWTMSGPLSSLPHRQMAMDIIALPKDGFLKEQNTLIEIIAAVSKEIDWTTQNQTQFIYDLLCTVQHVEDLGDKTYQSNLRYTLETMFHTPEQVLTSVSSSFLKHLLINKWVPAFELHNDKSVILNRVYERLYAKIELDENALNSRINDNNDRIVCISKLKAQLTLCIIWLCENATIGDDSMNQDVISIWNKICNGLLYFKTYQKYYDCLWKLYQRSLHIWFLKQCCVYKGFHWTQMFLTQPAVQRQFQSSDLTDVISKFRHQADIEWFINTFNNDFGDRYRIFKKYLSSGNIDASWAYENQHFACLLTTALCLFNFSNFSEICSAICRNRLVCKTANKNIEIREYLLNCRQITSEVESNCIRNLLPIPTQKGKIFFSSSCKDPTREILARLCFHWFSALQIAGKNPFKLLLLHPEKFETVSAPGRASQQKVKHISTFVLGYCSNGHNSFLSSRQYFETAARCGDPWCNQIIAEASANESKATELDSTMENKEEREKEIKEVSPVICTLLQLLNFLTLLLRDVSCANGCPKLEKILKIQMDDITPYLWKSAHAKFKRLSRIIELNDEQLCVALHCWISKFPQWLNEEYPDQFEKNDFYDILDFEMRVESHYATFFNKFKHLYDDIQLPTNSNEMHKILYDMKENNNTDNSFKKQYIPHLFLITHRLSVSKLTNQFYYDPELQNRYPLLFHTLKWIDKLGCVKLLPSIAQWIKYCYTQYSGKLTKYQAKRKYVCDVIQNSCKDNDLSQLWKAFTKYWTVFARETLETKLDPVNMPLPSDIQKCTIAYSVARPEKQYFTIVAMIEMSQAIQNVFLQKFKLWSNQEENKMEENDICSNKVVSKSLFDITPLDVISIDKKTLNTIIQSYYCPTLKYGNKTAEQQIDFQSIENEIYHRAIRGRHKIDISIPMFEFADELTIEHCLEMLERCHPNVRDTNFDANEVEAVQNLLNDPHQKQHAFEILSQLVVLLSHDIQNIDLNEEICNWMKSMNFDEKDYNLFKEKNNGLLVKHVGDLWRAFNYTGLQLE</sequence>
<gene>
    <name evidence="1" type="ORF">RFI_34426</name>
</gene>
<comment type="caution">
    <text evidence="1">The sequence shown here is derived from an EMBL/GenBank/DDBJ whole genome shotgun (WGS) entry which is preliminary data.</text>
</comment>
<accession>X6LM29</accession>
<dbReference type="AlphaFoldDB" id="X6LM29"/>
<dbReference type="Proteomes" id="UP000023152">
    <property type="component" value="Unassembled WGS sequence"/>
</dbReference>
<dbReference type="EMBL" id="ASPP01034440">
    <property type="protein sequence ID" value="ETO02983.1"/>
    <property type="molecule type" value="Genomic_DNA"/>
</dbReference>
<proteinExistence type="predicted"/>
<reference evidence="1 2" key="1">
    <citation type="journal article" date="2013" name="Curr. Biol.">
        <title>The Genome of the Foraminiferan Reticulomyxa filosa.</title>
        <authorList>
            <person name="Glockner G."/>
            <person name="Hulsmann N."/>
            <person name="Schleicher M."/>
            <person name="Noegel A.A."/>
            <person name="Eichinger L."/>
            <person name="Gallinger C."/>
            <person name="Pawlowski J."/>
            <person name="Sierra R."/>
            <person name="Euteneuer U."/>
            <person name="Pillet L."/>
            <person name="Moustafa A."/>
            <person name="Platzer M."/>
            <person name="Groth M."/>
            <person name="Szafranski K."/>
            <person name="Schliwa M."/>
        </authorList>
    </citation>
    <scope>NUCLEOTIDE SEQUENCE [LARGE SCALE GENOMIC DNA]</scope>
</reference>
<evidence type="ECO:0000313" key="1">
    <source>
        <dbReference type="EMBL" id="ETO02983.1"/>
    </source>
</evidence>
<evidence type="ECO:0000313" key="2">
    <source>
        <dbReference type="Proteomes" id="UP000023152"/>
    </source>
</evidence>
<organism evidence="1 2">
    <name type="scientific">Reticulomyxa filosa</name>
    <dbReference type="NCBI Taxonomy" id="46433"/>
    <lineage>
        <taxon>Eukaryota</taxon>
        <taxon>Sar</taxon>
        <taxon>Rhizaria</taxon>
        <taxon>Retaria</taxon>
        <taxon>Foraminifera</taxon>
        <taxon>Monothalamids</taxon>
        <taxon>Reticulomyxidae</taxon>
        <taxon>Reticulomyxa</taxon>
    </lineage>
</organism>
<name>X6LM29_RETFI</name>
<protein>
    <submittedName>
        <fullName evidence="1">Uncharacterized protein</fullName>
    </submittedName>
</protein>
<keyword evidence="2" id="KW-1185">Reference proteome</keyword>